<dbReference type="PANTHER" id="PTHR36439:SF1">
    <property type="entry name" value="DUF1697 DOMAIN-CONTAINING PROTEIN"/>
    <property type="match status" value="1"/>
</dbReference>
<dbReference type="AlphaFoldDB" id="A0A6J4QZB6"/>
<gene>
    <name evidence="1" type="ORF">AVDCRST_MAG58-2195</name>
</gene>
<dbReference type="PANTHER" id="PTHR36439">
    <property type="entry name" value="BLL4334 PROTEIN"/>
    <property type="match status" value="1"/>
</dbReference>
<dbReference type="InterPro" id="IPR012545">
    <property type="entry name" value="DUF1697"/>
</dbReference>
<dbReference type="SUPFAM" id="SSF160379">
    <property type="entry name" value="SP0830-like"/>
    <property type="match status" value="1"/>
</dbReference>
<dbReference type="Gene3D" id="3.30.70.1280">
    <property type="entry name" value="SP0830-like domains"/>
    <property type="match status" value="1"/>
</dbReference>
<dbReference type="PIRSF" id="PIRSF008502">
    <property type="entry name" value="UCP008502"/>
    <property type="match status" value="1"/>
</dbReference>
<sequence>MEHVLFARTIIRNRRSALGRRLASGWEGMRTYIALLRGMNVGGNNRLPMKDLVVALEDLGCQDVATYIQSGNAVFRSEETEASLLSDRIRAAIKERHGFEPRVLVLGSEEMEKAVRSNPFPEAESEPRTLHLYFLVASPERPDIDALERMMGDRERCVLGDGVFYLHAPDGIGRSRLAANIEKLLGVPTTARNWRTVRKVMDMADQRG</sequence>
<dbReference type="Pfam" id="PF08002">
    <property type="entry name" value="DUF1697"/>
    <property type="match status" value="1"/>
</dbReference>
<evidence type="ECO:0008006" key="2">
    <source>
        <dbReference type="Google" id="ProtNLM"/>
    </source>
</evidence>
<dbReference type="EMBL" id="CADCVF010000024">
    <property type="protein sequence ID" value="CAA9452366.1"/>
    <property type="molecule type" value="Genomic_DNA"/>
</dbReference>
<reference evidence="1" key="1">
    <citation type="submission" date="2020-02" db="EMBL/GenBank/DDBJ databases">
        <authorList>
            <person name="Meier V. D."/>
        </authorList>
    </citation>
    <scope>NUCLEOTIDE SEQUENCE</scope>
    <source>
        <strain evidence="1">AVDCRST_MAG58</strain>
    </source>
</reference>
<protein>
    <recommendedName>
        <fullName evidence="2">DUF1697 domain-containing protein</fullName>
    </recommendedName>
</protein>
<name>A0A6J4QZB6_9ACTN</name>
<accession>A0A6J4QZB6</accession>
<organism evidence="1">
    <name type="scientific">uncultured Rubrobacteraceae bacterium</name>
    <dbReference type="NCBI Taxonomy" id="349277"/>
    <lineage>
        <taxon>Bacteria</taxon>
        <taxon>Bacillati</taxon>
        <taxon>Actinomycetota</taxon>
        <taxon>Rubrobacteria</taxon>
        <taxon>Rubrobacterales</taxon>
        <taxon>Rubrobacteraceae</taxon>
        <taxon>environmental samples</taxon>
    </lineage>
</organism>
<evidence type="ECO:0000313" key="1">
    <source>
        <dbReference type="EMBL" id="CAA9452366.1"/>
    </source>
</evidence>
<proteinExistence type="predicted"/>